<dbReference type="InterPro" id="IPR029062">
    <property type="entry name" value="Class_I_gatase-like"/>
</dbReference>
<accession>A0A6M1SXV3</accession>
<evidence type="ECO:0000256" key="1">
    <source>
        <dbReference type="SAM" id="SignalP"/>
    </source>
</evidence>
<dbReference type="RefSeq" id="WP_165143615.1">
    <property type="nucleotide sequence ID" value="NZ_JAALLT010000004.1"/>
</dbReference>
<feature type="domain" description="Peptidase M14" evidence="2">
    <location>
        <begin position="60"/>
        <end position="346"/>
    </location>
</feature>
<name>A0A6M1SXV3_9BACT</name>
<comment type="caution">
    <text evidence="3">The sequence shown here is derived from an EMBL/GenBank/DDBJ whole genome shotgun (WGS) entry which is preliminary data.</text>
</comment>
<keyword evidence="1" id="KW-0732">Signal</keyword>
<dbReference type="InterPro" id="IPR000834">
    <property type="entry name" value="Peptidase_M14"/>
</dbReference>
<dbReference type="Gene3D" id="3.40.630.10">
    <property type="entry name" value="Zn peptidases"/>
    <property type="match status" value="1"/>
</dbReference>
<dbReference type="GO" id="GO:0008270">
    <property type="term" value="F:zinc ion binding"/>
    <property type="evidence" value="ECO:0007669"/>
    <property type="project" value="InterPro"/>
</dbReference>
<keyword evidence="3" id="KW-0121">Carboxypeptidase</keyword>
<keyword evidence="3" id="KW-0645">Protease</keyword>
<proteinExistence type="predicted"/>
<feature type="signal peptide" evidence="1">
    <location>
        <begin position="1"/>
        <end position="21"/>
    </location>
</feature>
<dbReference type="AlphaFoldDB" id="A0A6M1SXV3"/>
<evidence type="ECO:0000313" key="4">
    <source>
        <dbReference type="Proteomes" id="UP000473278"/>
    </source>
</evidence>
<dbReference type="SMART" id="SM00631">
    <property type="entry name" value="Zn_pept"/>
    <property type="match status" value="1"/>
</dbReference>
<dbReference type="SUPFAM" id="SSF52317">
    <property type="entry name" value="Class I glutamine amidotransferase-like"/>
    <property type="match status" value="1"/>
</dbReference>
<dbReference type="Pfam" id="PF00246">
    <property type="entry name" value="Peptidase_M14"/>
    <property type="match status" value="1"/>
</dbReference>
<sequence length="871" mass="97998">MLRFKCILVTLLFLISFSAGAQNPSDGVAEMDYYLPQDVSYDSNIPTPEEVIGMVPGEWHVRHDQLLKYMRTLADASERITITEFGKTYEDRDLVYLTVTSTSNHGNLEQIRQNHLALSDPSQSANLNTENMPIVLYMGYSIHGNEPSGSNASMLVAYHLAAAQGEEMDDLLNNSVILLDPSLNPDGLNRFAGWANTHKSKNLVSDPNSMELNENWPGGRTNHYWFDLNRDWMLVQHPESQGRINTFHNWKPNILTDHHEMGSNATFFFQPGVQSRTHPLTLQQNQNLTKAMAEYHADFLDEEQRLYYSEEGFDDFYYGKGSTYPDINGGVGILFEQASSRGHAQQTIHGVLKFPYTIKNQFITSLSTLASAQGLRTEFLNYQRDFFRQAQEQASNSAVKGYVYGISNDRARTYHFTEMLRRHNIEVYNLARNLEADGEQFESGSAFVVPSDQKQYKFIEALFERRTTFTDSLFYDVSTWTMPYAYNLPFAELGSREFNRNLLGARVEGVPEMPKGEVVGGRSDYAYLFEWDGYYAPRALNRILDRGVSAKVAAEPFTAIVSEGTREFDYGTILVPMGPQEVDAETIHELVEQAAADDALTVYSVETGLTPSGIDLGSRTFENLEKPNVAIIAGDGTSSYEVGEAWHLLDQRYAMTPTLITKDRFRYGDISKYNVIVMVSGGYNDMSDSSVEKLKNWVREGGTLIATKYAINWAKSNELANITFLGEGEEEDENEEVETRPYADRSAAQGAQYIGGSIFNTKLDLTHPLGYGYNDDDLTIFRNSTLFMEKAENPYATPLYYTDEPLASGYISDENMEKLKGTAAIVVSRFGGGKVITMTDNPNFRAFWYGTNKLFMNAIFFGQTISGGSAN</sequence>
<protein>
    <submittedName>
        <fullName evidence="3">Zinc carboxypeptidase</fullName>
    </submittedName>
</protein>
<dbReference type="GO" id="GO:0004181">
    <property type="term" value="F:metallocarboxypeptidase activity"/>
    <property type="evidence" value="ECO:0007669"/>
    <property type="project" value="InterPro"/>
</dbReference>
<dbReference type="Proteomes" id="UP000473278">
    <property type="component" value="Unassembled WGS sequence"/>
</dbReference>
<dbReference type="GO" id="GO:0006508">
    <property type="term" value="P:proteolysis"/>
    <property type="evidence" value="ECO:0007669"/>
    <property type="project" value="InterPro"/>
</dbReference>
<gene>
    <name evidence="3" type="ORF">G3570_14825</name>
</gene>
<dbReference type="SUPFAM" id="SSF53187">
    <property type="entry name" value="Zn-dependent exopeptidases"/>
    <property type="match status" value="1"/>
</dbReference>
<feature type="chain" id="PRO_5026725591" evidence="1">
    <location>
        <begin position="22"/>
        <end position="871"/>
    </location>
</feature>
<organism evidence="3 4">
    <name type="scientific">Halalkalibaculum roseum</name>
    <dbReference type="NCBI Taxonomy" id="2709311"/>
    <lineage>
        <taxon>Bacteria</taxon>
        <taxon>Pseudomonadati</taxon>
        <taxon>Balneolota</taxon>
        <taxon>Balneolia</taxon>
        <taxon>Balneolales</taxon>
        <taxon>Balneolaceae</taxon>
        <taxon>Halalkalibaculum</taxon>
    </lineage>
</organism>
<evidence type="ECO:0000259" key="2">
    <source>
        <dbReference type="SMART" id="SM00631"/>
    </source>
</evidence>
<evidence type="ECO:0000313" key="3">
    <source>
        <dbReference type="EMBL" id="NGP77920.1"/>
    </source>
</evidence>
<dbReference type="CDD" id="cd03143">
    <property type="entry name" value="A4_beta-galactosidase_middle_domain"/>
    <property type="match status" value="1"/>
</dbReference>
<dbReference type="Gene3D" id="3.40.50.880">
    <property type="match status" value="1"/>
</dbReference>
<keyword evidence="3" id="KW-0378">Hydrolase</keyword>
<dbReference type="EMBL" id="JAALLT010000004">
    <property type="protein sequence ID" value="NGP77920.1"/>
    <property type="molecule type" value="Genomic_DNA"/>
</dbReference>
<reference evidence="3 4" key="1">
    <citation type="submission" date="2020-02" db="EMBL/GenBank/DDBJ databases">
        <title>Balneolaceae bacterium YR4-1, complete genome.</title>
        <authorList>
            <person name="Li Y."/>
            <person name="Wu S."/>
        </authorList>
    </citation>
    <scope>NUCLEOTIDE SEQUENCE [LARGE SCALE GENOMIC DNA]</scope>
    <source>
        <strain evidence="3 4">YR4-1</strain>
    </source>
</reference>
<keyword evidence="4" id="KW-1185">Reference proteome</keyword>